<sequence>MSQQINLCNPLFRKQEKYFSAITMVQSLAIILLGALLFYAYLQYQYRDLAKQAQQMSLRQTEAQQQLTQVASTMGPRKPSQALLDSVAETEHAVQAQQVILGLLKTGEMANQTGFSAYFQALSRQTVHGLWLTGFDVVGMGSQISINGRAMQAELIPQFIGKLKNEPQFVGANFTALEIAPPKPVTTNTTDTPPVSLPYTNFTLTNVVAEPAK</sequence>
<keyword evidence="3" id="KW-1185">Reference proteome</keyword>
<evidence type="ECO:0008006" key="4">
    <source>
        <dbReference type="Google" id="ProtNLM"/>
    </source>
</evidence>
<evidence type="ECO:0000313" key="3">
    <source>
        <dbReference type="Proteomes" id="UP000463939"/>
    </source>
</evidence>
<dbReference type="InterPro" id="IPR007813">
    <property type="entry name" value="PilN"/>
</dbReference>
<dbReference type="RefSeq" id="WP_162085160.1">
    <property type="nucleotide sequence ID" value="NZ_AP021881.1"/>
</dbReference>
<dbReference type="KEGG" id="sniv:SFSGTM_20820"/>
<proteinExistence type="predicted"/>
<name>A0A809RKP4_9PROT</name>
<dbReference type="EMBL" id="AP021881">
    <property type="protein sequence ID" value="BBP01374.1"/>
    <property type="molecule type" value="Genomic_DNA"/>
</dbReference>
<keyword evidence="1" id="KW-1133">Transmembrane helix</keyword>
<evidence type="ECO:0000313" key="2">
    <source>
        <dbReference type="EMBL" id="BBP01374.1"/>
    </source>
</evidence>
<reference evidence="3" key="1">
    <citation type="submission" date="2019-11" db="EMBL/GenBank/DDBJ databases">
        <title>Isolation and characterization of a novel species in the genus Sulfuriferula.</title>
        <authorList>
            <person name="Mochizuki J."/>
            <person name="Kojima H."/>
            <person name="Fukui M."/>
        </authorList>
    </citation>
    <scope>NUCLEOTIDE SEQUENCE [LARGE SCALE GENOMIC DNA]</scope>
    <source>
        <strain evidence="3">SGTM</strain>
    </source>
</reference>
<keyword evidence="1" id="KW-0812">Transmembrane</keyword>
<gene>
    <name evidence="2" type="ORF">SFSGTM_20820</name>
</gene>
<evidence type="ECO:0000256" key="1">
    <source>
        <dbReference type="SAM" id="Phobius"/>
    </source>
</evidence>
<accession>A0A809RKP4</accession>
<protein>
    <recommendedName>
        <fullName evidence="4">MSHA biogenesis protein MshI</fullName>
    </recommendedName>
</protein>
<feature type="transmembrane region" description="Helical" evidence="1">
    <location>
        <begin position="21"/>
        <end position="42"/>
    </location>
</feature>
<organism evidence="2 3">
    <name type="scientific">Sulfuriferula nivalis</name>
    <dbReference type="NCBI Taxonomy" id="2675298"/>
    <lineage>
        <taxon>Bacteria</taxon>
        <taxon>Pseudomonadati</taxon>
        <taxon>Pseudomonadota</taxon>
        <taxon>Betaproteobacteria</taxon>
        <taxon>Nitrosomonadales</taxon>
        <taxon>Sulfuricellaceae</taxon>
        <taxon>Sulfuriferula</taxon>
    </lineage>
</organism>
<dbReference type="Proteomes" id="UP000463939">
    <property type="component" value="Chromosome"/>
</dbReference>
<keyword evidence="1" id="KW-0472">Membrane</keyword>
<dbReference type="AlphaFoldDB" id="A0A809RKP4"/>
<dbReference type="Pfam" id="PF05137">
    <property type="entry name" value="PilN"/>
    <property type="match status" value="1"/>
</dbReference>